<dbReference type="Proteomes" id="UP001271723">
    <property type="component" value="Unassembled WGS sequence"/>
</dbReference>
<dbReference type="EMBL" id="JARAVY010000008">
    <property type="protein sequence ID" value="MDX2911211.1"/>
    <property type="molecule type" value="Genomic_DNA"/>
</dbReference>
<evidence type="ECO:0000256" key="1">
    <source>
        <dbReference type="SAM" id="MobiDB-lite"/>
    </source>
</evidence>
<evidence type="ECO:0000259" key="2">
    <source>
        <dbReference type="Pfam" id="PF12680"/>
    </source>
</evidence>
<evidence type="ECO:0000313" key="4">
    <source>
        <dbReference type="Proteomes" id="UP001271723"/>
    </source>
</evidence>
<name>A0ABU4L658_9ACTN</name>
<gene>
    <name evidence="3" type="ORF">PV517_21230</name>
</gene>
<protein>
    <submittedName>
        <fullName evidence="3">Nuclear transport factor 2 family protein</fullName>
    </submittedName>
</protein>
<feature type="domain" description="SnoaL-like" evidence="2">
    <location>
        <begin position="35"/>
        <end position="138"/>
    </location>
</feature>
<feature type="compositionally biased region" description="Polar residues" evidence="1">
    <location>
        <begin position="1"/>
        <end position="10"/>
    </location>
</feature>
<feature type="region of interest" description="Disordered" evidence="1">
    <location>
        <begin position="1"/>
        <end position="25"/>
    </location>
</feature>
<dbReference type="Pfam" id="PF12680">
    <property type="entry name" value="SnoaL_2"/>
    <property type="match status" value="1"/>
</dbReference>
<dbReference type="Gene3D" id="3.10.450.50">
    <property type="match status" value="1"/>
</dbReference>
<keyword evidence="4" id="KW-1185">Reference proteome</keyword>
<reference evidence="3 4" key="1">
    <citation type="journal article" date="2023" name="Microb. Genom.">
        <title>Mesoterricola silvestris gen. nov., sp. nov., Mesoterricola sediminis sp. nov., Geothrix oryzae sp. nov., Geothrix edaphica sp. nov., Geothrix rubra sp. nov., and Geothrix limicola sp. nov., six novel members of Acidobacteriota isolated from soils.</title>
        <authorList>
            <person name="Weisberg A.J."/>
            <person name="Pearce E."/>
            <person name="Kramer C.G."/>
            <person name="Chang J.H."/>
            <person name="Clarke C.R."/>
        </authorList>
    </citation>
    <scope>NUCLEOTIDE SEQUENCE [LARGE SCALE GENOMIC DNA]</scope>
    <source>
        <strain evidence="3 4">NRRL_B-2795</strain>
    </source>
</reference>
<accession>A0ABU4L658</accession>
<dbReference type="InterPro" id="IPR032710">
    <property type="entry name" value="NTF2-like_dom_sf"/>
</dbReference>
<comment type="caution">
    <text evidence="3">The sequence shown here is derived from an EMBL/GenBank/DDBJ whole genome shotgun (WGS) entry which is preliminary data.</text>
</comment>
<dbReference type="SUPFAM" id="SSF54427">
    <property type="entry name" value="NTF2-like"/>
    <property type="match status" value="1"/>
</dbReference>
<organism evidence="3 4">
    <name type="scientific">Streptomyces griseiscabiei</name>
    <dbReference type="NCBI Taxonomy" id="2993540"/>
    <lineage>
        <taxon>Bacteria</taxon>
        <taxon>Bacillati</taxon>
        <taxon>Actinomycetota</taxon>
        <taxon>Actinomycetes</taxon>
        <taxon>Kitasatosporales</taxon>
        <taxon>Streptomycetaceae</taxon>
        <taxon>Streptomyces</taxon>
    </lineage>
</organism>
<dbReference type="InterPro" id="IPR037401">
    <property type="entry name" value="SnoaL-like"/>
</dbReference>
<evidence type="ECO:0000313" key="3">
    <source>
        <dbReference type="EMBL" id="MDX2911211.1"/>
    </source>
</evidence>
<proteinExistence type="predicted"/>
<sequence>MTETNLTQAPSGGELGSNGRRSPIRSREWQDDDLRSFLDAFNKHDVDRIMEFFADDCVLETPRGPETWGTRFEGQAAVREILSYRFGWLPDMHYGRDEHWAMGKLGVSRWVLTGTSVDGERIEVQGCDLMQLDDAGFISRKDSYWKIIQA</sequence>
<dbReference type="RefSeq" id="WP_086752068.1">
    <property type="nucleotide sequence ID" value="NZ_JAGJBZ010000002.1"/>
</dbReference>